<dbReference type="AlphaFoldDB" id="A0A1M7ACF7"/>
<sequence>MKKIFRVMNGAPIEAALRRLSAAGKYLPSFSNKIVTVVFGCSLLSFSLRSAAQVNPDYEKVLTERTGKIVKTLGITDSSRYHAVMNTIVHQYMDLNAVHEQYKAAVAAIKVDSSKSDKAAAIKQEEDKKNTALRELHQHFVTSLSKDLNKEQVEQVKDGLTYRVLPVTYSAYQDMLPQLTTAQKAQIYNWLIEARELAMDEGSSDDKHKVFGKYKGRINNYLSTAGYDLKKETAAWQQRLKERRDSK</sequence>
<gene>
    <name evidence="1" type="ORF">SAMN05444266_103224</name>
</gene>
<organism evidence="1 2">
    <name type="scientific">Chitinophaga jiangningensis</name>
    <dbReference type="NCBI Taxonomy" id="1419482"/>
    <lineage>
        <taxon>Bacteria</taxon>
        <taxon>Pseudomonadati</taxon>
        <taxon>Bacteroidota</taxon>
        <taxon>Chitinophagia</taxon>
        <taxon>Chitinophagales</taxon>
        <taxon>Chitinophagaceae</taxon>
        <taxon>Chitinophaga</taxon>
    </lineage>
</organism>
<accession>A0A1M7ACF7</accession>
<protein>
    <recommendedName>
        <fullName evidence="3">DUF3826 domain-containing protein</fullName>
    </recommendedName>
</protein>
<dbReference type="InterPro" id="IPR024284">
    <property type="entry name" value="DUF3826"/>
</dbReference>
<dbReference type="Pfam" id="PF12875">
    <property type="entry name" value="DUF3826"/>
    <property type="match status" value="1"/>
</dbReference>
<dbReference type="RefSeq" id="WP_083549620.1">
    <property type="nucleotide sequence ID" value="NZ_FRBL01000003.1"/>
</dbReference>
<dbReference type="Proteomes" id="UP000184420">
    <property type="component" value="Unassembled WGS sequence"/>
</dbReference>
<keyword evidence="2" id="KW-1185">Reference proteome</keyword>
<evidence type="ECO:0000313" key="2">
    <source>
        <dbReference type="Proteomes" id="UP000184420"/>
    </source>
</evidence>
<proteinExistence type="predicted"/>
<dbReference type="OrthoDB" id="1375905at2"/>
<evidence type="ECO:0000313" key="1">
    <source>
        <dbReference type="EMBL" id="SHL40413.1"/>
    </source>
</evidence>
<evidence type="ECO:0008006" key="3">
    <source>
        <dbReference type="Google" id="ProtNLM"/>
    </source>
</evidence>
<dbReference type="STRING" id="1419482.SAMN05444266_103224"/>
<name>A0A1M7ACF7_9BACT</name>
<dbReference type="EMBL" id="FRBL01000003">
    <property type="protein sequence ID" value="SHL40413.1"/>
    <property type="molecule type" value="Genomic_DNA"/>
</dbReference>
<reference evidence="1 2" key="1">
    <citation type="submission" date="2016-11" db="EMBL/GenBank/DDBJ databases">
        <authorList>
            <person name="Jaros S."/>
            <person name="Januszkiewicz K."/>
            <person name="Wedrychowicz H."/>
        </authorList>
    </citation>
    <scope>NUCLEOTIDE SEQUENCE [LARGE SCALE GENOMIC DNA]</scope>
    <source>
        <strain evidence="1 2">DSM 27406</strain>
    </source>
</reference>